<reference evidence="2 3" key="1">
    <citation type="submission" date="2015-07" db="EMBL/GenBank/DDBJ databases">
        <title>High-quality genome of monoxenous trypanosomatid Leptomonas pyrrhocoris.</title>
        <authorList>
            <person name="Flegontov P."/>
            <person name="Butenko A."/>
            <person name="Firsov S."/>
            <person name="Vlcek C."/>
            <person name="Logacheva M.D."/>
            <person name="Field M."/>
            <person name="Filatov D."/>
            <person name="Flegontova O."/>
            <person name="Gerasimov E."/>
            <person name="Jackson A.P."/>
            <person name="Kelly S."/>
            <person name="Opperdoes F."/>
            <person name="O'Reilly A."/>
            <person name="Votypka J."/>
            <person name="Yurchenko V."/>
            <person name="Lukes J."/>
        </authorList>
    </citation>
    <scope>NUCLEOTIDE SEQUENCE [LARGE SCALE GENOMIC DNA]</scope>
    <source>
        <strain evidence="2">H10</strain>
    </source>
</reference>
<comment type="caution">
    <text evidence="2">The sequence shown here is derived from an EMBL/GenBank/DDBJ whole genome shotgun (WGS) entry which is preliminary data.</text>
</comment>
<feature type="compositionally biased region" description="Basic and acidic residues" evidence="1">
    <location>
        <begin position="44"/>
        <end position="54"/>
    </location>
</feature>
<dbReference type="GO" id="GO:0005737">
    <property type="term" value="C:cytoplasm"/>
    <property type="evidence" value="ECO:0007669"/>
    <property type="project" value="TreeGrafter"/>
</dbReference>
<evidence type="ECO:0000313" key="2">
    <source>
        <dbReference type="EMBL" id="KPA74315.1"/>
    </source>
</evidence>
<feature type="region of interest" description="Disordered" evidence="1">
    <location>
        <begin position="581"/>
        <end position="600"/>
    </location>
</feature>
<dbReference type="InterPro" id="IPR032675">
    <property type="entry name" value="LRR_dom_sf"/>
</dbReference>
<keyword evidence="3" id="KW-1185">Reference proteome</keyword>
<feature type="compositionally biased region" description="Low complexity" evidence="1">
    <location>
        <begin position="591"/>
        <end position="600"/>
    </location>
</feature>
<organism evidence="2 3">
    <name type="scientific">Leptomonas pyrrhocoris</name>
    <name type="common">Firebug parasite</name>
    <dbReference type="NCBI Taxonomy" id="157538"/>
    <lineage>
        <taxon>Eukaryota</taxon>
        <taxon>Discoba</taxon>
        <taxon>Euglenozoa</taxon>
        <taxon>Kinetoplastea</taxon>
        <taxon>Metakinetoplastina</taxon>
        <taxon>Trypanosomatida</taxon>
        <taxon>Trypanosomatidae</taxon>
        <taxon>Leishmaniinae</taxon>
        <taxon>Leptomonas</taxon>
    </lineage>
</organism>
<sequence>MPGVGAVARMTSSPAAAAAAASRVHGELSALRGERAFHASAGHTEGDHSLRFSEDADDDNGDDLPALYAPLPLPSQLPSLFQSLEELIISGLPPTCAGAQTCWVSQLLQQLQVGVHGPAKADAPGTRTSLPTMDEVDGDTRRAAAPRLRRLLFLDAPYTSTAARRSSASPRSGVDSAARTATTTTAPMRALLSPDEHLHVSRVSSPPRSPLFQIGRNEIVTLEVGDLGRRSGAAPAFHEPATVRLHLLASSAARRQEQTSRRAQPPSPSPSSLRVTGSAEATSAASTSSYRMDETTPSMPPPPPPPLLPSPLEELYVAPSVPWVLAPPLKVSPAASPSPASPMPLPHALPWICHCPNLLSLNLSHSAVTDDVCGQVVAALPLLSELHLSWCMDLQEVPAVLRRATSRRLHVLNLVGLSSLTSEALESLCLRACPWLMQAVEELYLAQTPVVAVGCVAFACPQLRRLQLPDATVLDATSAASPESAVDEVQDLDGAARQRVNYEERLLARGSSSNGSKFTPASPRGSALSVQGYGGVIPVLSRLFPTLTQLTVHGVEAMRMARTTTPQRLLPSWRAVPFDDEAEAEEGGAGEATRSEAGSGLPLAPAADFASVRAAYAAFLRHGEFYSLPRLLPHLRALYLDGCTELGQLLDEDDGNGEGEREGEGECFSFGGTTLSLAGAVHDVRTLAHLLVWRPSTSGGSLGIPYQRSDGARHTHQPSEGALQCLRELRLSGCRSLRADPMAGVIVQRCPRLCVLSVADTLLTDAALAHLSAGLQTTLETIDLCGCAAITDVAPLRCCAVLREVRLPGGQLLNARTMSVRCGEGLRGLSALLGRLCPDLRQLQQHCRGSVDAAEVAQIALMGRWVTEVDLSKMVGST</sequence>
<dbReference type="PANTHER" id="PTHR13382:SF21">
    <property type="entry name" value="OS12G0601000 PROTEIN"/>
    <property type="match status" value="1"/>
</dbReference>
<dbReference type="VEuPathDB" id="TriTrypDB:LpyrH10_30_0660"/>
<dbReference type="Proteomes" id="UP000037923">
    <property type="component" value="Unassembled WGS sequence"/>
</dbReference>
<feature type="compositionally biased region" description="Pro residues" evidence="1">
    <location>
        <begin position="298"/>
        <end position="309"/>
    </location>
</feature>
<gene>
    <name evidence="2" type="ORF">ABB37_09305</name>
</gene>
<dbReference type="EMBL" id="LGTL01000030">
    <property type="protein sequence ID" value="KPA74315.1"/>
    <property type="molecule type" value="Genomic_DNA"/>
</dbReference>
<feature type="compositionally biased region" description="Low complexity" evidence="1">
    <location>
        <begin position="278"/>
        <end position="289"/>
    </location>
</feature>
<dbReference type="RefSeq" id="XP_015652754.1">
    <property type="nucleotide sequence ID" value="XM_015808703.1"/>
</dbReference>
<dbReference type="SUPFAM" id="SSF52047">
    <property type="entry name" value="RNI-like"/>
    <property type="match status" value="1"/>
</dbReference>
<feature type="region of interest" description="Disordered" evidence="1">
    <location>
        <begin position="162"/>
        <end position="186"/>
    </location>
</feature>
<dbReference type="AlphaFoldDB" id="A0A0M9FR21"/>
<protein>
    <recommendedName>
        <fullName evidence="4">Leucine-rich repeat protein</fullName>
    </recommendedName>
</protein>
<dbReference type="GeneID" id="26909588"/>
<evidence type="ECO:0008006" key="4">
    <source>
        <dbReference type="Google" id="ProtNLM"/>
    </source>
</evidence>
<dbReference type="PANTHER" id="PTHR13382">
    <property type="entry name" value="MITOCHONDRIAL ATP SYNTHASE COUPLING FACTOR B"/>
    <property type="match status" value="1"/>
</dbReference>
<feature type="region of interest" description="Disordered" evidence="1">
    <location>
        <begin position="36"/>
        <end position="64"/>
    </location>
</feature>
<accession>A0A0M9FR21</accession>
<evidence type="ECO:0000256" key="1">
    <source>
        <dbReference type="SAM" id="MobiDB-lite"/>
    </source>
</evidence>
<proteinExistence type="predicted"/>
<dbReference type="Gene3D" id="3.80.10.10">
    <property type="entry name" value="Ribonuclease Inhibitor"/>
    <property type="match status" value="2"/>
</dbReference>
<name>A0A0M9FR21_LEPPY</name>
<evidence type="ECO:0000313" key="3">
    <source>
        <dbReference type="Proteomes" id="UP000037923"/>
    </source>
</evidence>
<feature type="region of interest" description="Disordered" evidence="1">
    <location>
        <begin position="252"/>
        <end position="311"/>
    </location>
</feature>
<dbReference type="InterPro" id="IPR050648">
    <property type="entry name" value="F-box_LRR-repeat"/>
</dbReference>